<organism evidence="2 3">
    <name type="scientific">Capsaspora owczarzaki (strain ATCC 30864)</name>
    <dbReference type="NCBI Taxonomy" id="595528"/>
    <lineage>
        <taxon>Eukaryota</taxon>
        <taxon>Filasterea</taxon>
        <taxon>Capsaspora</taxon>
    </lineage>
</organism>
<reference evidence="3" key="1">
    <citation type="submission" date="2011-02" db="EMBL/GenBank/DDBJ databases">
        <title>The Genome Sequence of Capsaspora owczarzaki ATCC 30864.</title>
        <authorList>
            <person name="Russ C."/>
            <person name="Cuomo C."/>
            <person name="Burger G."/>
            <person name="Gray M.W."/>
            <person name="Holland P.W.H."/>
            <person name="King N."/>
            <person name="Lang F.B.F."/>
            <person name="Roger A.J."/>
            <person name="Ruiz-Trillo I."/>
            <person name="Young S.K."/>
            <person name="Zeng Q."/>
            <person name="Gargeya S."/>
            <person name="Alvarado L."/>
            <person name="Berlin A."/>
            <person name="Chapman S.B."/>
            <person name="Chen Z."/>
            <person name="Freedman E."/>
            <person name="Gellesch M."/>
            <person name="Goldberg J."/>
            <person name="Griggs A."/>
            <person name="Gujja S."/>
            <person name="Heilman E."/>
            <person name="Heiman D."/>
            <person name="Howarth C."/>
            <person name="Mehta T."/>
            <person name="Neiman D."/>
            <person name="Pearson M."/>
            <person name="Roberts A."/>
            <person name="Saif S."/>
            <person name="Shea T."/>
            <person name="Shenoy N."/>
            <person name="Sisk P."/>
            <person name="Stolte C."/>
            <person name="Sykes S."/>
            <person name="White J."/>
            <person name="Yandava C."/>
            <person name="Haas B."/>
            <person name="Nusbaum C."/>
            <person name="Birren B."/>
        </authorList>
    </citation>
    <scope>NUCLEOTIDE SEQUENCE</scope>
    <source>
        <strain evidence="3">ATCC 30864</strain>
    </source>
</reference>
<protein>
    <recommendedName>
        <fullName evidence="4">Thioredoxin domain-containing protein</fullName>
    </recommendedName>
</protein>
<feature type="transmembrane region" description="Helical" evidence="1">
    <location>
        <begin position="117"/>
        <end position="133"/>
    </location>
</feature>
<gene>
    <name evidence="2" type="ORF">CAOG_006829</name>
</gene>
<evidence type="ECO:0008006" key="4">
    <source>
        <dbReference type="Google" id="ProtNLM"/>
    </source>
</evidence>
<dbReference type="Gene3D" id="3.40.30.10">
    <property type="entry name" value="Glutaredoxin"/>
    <property type="match status" value="1"/>
</dbReference>
<feature type="transmembrane region" description="Helical" evidence="1">
    <location>
        <begin position="24"/>
        <end position="41"/>
    </location>
</feature>
<dbReference type="RefSeq" id="XP_004344450.1">
    <property type="nucleotide sequence ID" value="XM_004344400.2"/>
</dbReference>
<keyword evidence="1" id="KW-0472">Membrane</keyword>
<dbReference type="PhylomeDB" id="A0A0D2X4R5"/>
<dbReference type="SUPFAM" id="SSF52833">
    <property type="entry name" value="Thioredoxin-like"/>
    <property type="match status" value="1"/>
</dbReference>
<evidence type="ECO:0000256" key="1">
    <source>
        <dbReference type="SAM" id="Phobius"/>
    </source>
</evidence>
<sequence length="269" mass="29863">MADQSAPPLVAASPRRFAFDWKPLISAYYAVNALIALFLVWGKWVPVPWMSGQVDQVLNWTHTDGTSRERYVTTLVCVAFLIQARRNPSIMAYLSSAMAAGKVYTLLALYLRLPSSMLCWAYSVVCIVSFVFLRQPEATLRAKSSKLDPKQLRQLFLIFGPDDYLLLELTIPWQTRSQALVPAIAEVIAQTPKHGKVAFAHLDVARYPAQATQLSVDNNANGVAIPALVLFKGNKEIQRSTSVPVHLGTAALSRWILSEFKLNEINSSS</sequence>
<evidence type="ECO:0000313" key="2">
    <source>
        <dbReference type="EMBL" id="KJE96519.1"/>
    </source>
</evidence>
<name>A0A0D2X4R5_CAPO3</name>
<keyword evidence="1" id="KW-0812">Transmembrane</keyword>
<feature type="transmembrane region" description="Helical" evidence="1">
    <location>
        <begin position="90"/>
        <end position="111"/>
    </location>
</feature>
<evidence type="ECO:0000313" key="3">
    <source>
        <dbReference type="Proteomes" id="UP000008743"/>
    </source>
</evidence>
<accession>A0A0D2X4R5</accession>
<dbReference type="Proteomes" id="UP000008743">
    <property type="component" value="Unassembled WGS sequence"/>
</dbReference>
<dbReference type="InParanoid" id="A0A0D2X4R5"/>
<keyword evidence="1" id="KW-1133">Transmembrane helix</keyword>
<dbReference type="AlphaFoldDB" id="A0A0D2X4R5"/>
<dbReference type="InterPro" id="IPR036249">
    <property type="entry name" value="Thioredoxin-like_sf"/>
</dbReference>
<proteinExistence type="predicted"/>
<dbReference type="EMBL" id="KE346371">
    <property type="protein sequence ID" value="KJE96519.1"/>
    <property type="molecule type" value="Genomic_DNA"/>
</dbReference>
<keyword evidence="3" id="KW-1185">Reference proteome</keyword>